<protein>
    <recommendedName>
        <fullName evidence="3">SnoaL-like domain-containing protein</fullName>
    </recommendedName>
</protein>
<proteinExistence type="predicted"/>
<dbReference type="InParanoid" id="A0A165JS43"/>
<reference evidence="1 2" key="1">
    <citation type="journal article" date="2016" name="Mol. Biol. Evol.">
        <title>Comparative Genomics of Early-Diverging Mushroom-Forming Fungi Provides Insights into the Origins of Lignocellulose Decay Capabilities.</title>
        <authorList>
            <person name="Nagy L.G."/>
            <person name="Riley R."/>
            <person name="Tritt A."/>
            <person name="Adam C."/>
            <person name="Daum C."/>
            <person name="Floudas D."/>
            <person name="Sun H."/>
            <person name="Yadav J.S."/>
            <person name="Pangilinan J."/>
            <person name="Larsson K.H."/>
            <person name="Matsuura K."/>
            <person name="Barry K."/>
            <person name="Labutti K."/>
            <person name="Kuo R."/>
            <person name="Ohm R.A."/>
            <person name="Bhattacharya S.S."/>
            <person name="Shirouzu T."/>
            <person name="Yoshinaga Y."/>
            <person name="Martin F.M."/>
            <person name="Grigoriev I.V."/>
            <person name="Hibbett D.S."/>
        </authorList>
    </citation>
    <scope>NUCLEOTIDE SEQUENCE [LARGE SCALE GENOMIC DNA]</scope>
    <source>
        <strain evidence="1 2">HHB12029</strain>
    </source>
</reference>
<dbReference type="Gene3D" id="3.10.450.50">
    <property type="match status" value="1"/>
</dbReference>
<gene>
    <name evidence="1" type="ORF">EXIGLDRAFT_735555</name>
</gene>
<dbReference type="EMBL" id="KV425960">
    <property type="protein sequence ID" value="KZV95255.1"/>
    <property type="molecule type" value="Genomic_DNA"/>
</dbReference>
<name>A0A165JS43_EXIGL</name>
<dbReference type="Proteomes" id="UP000077266">
    <property type="component" value="Unassembled WGS sequence"/>
</dbReference>
<evidence type="ECO:0000313" key="1">
    <source>
        <dbReference type="EMBL" id="KZV95255.1"/>
    </source>
</evidence>
<evidence type="ECO:0000313" key="2">
    <source>
        <dbReference type="Proteomes" id="UP000077266"/>
    </source>
</evidence>
<evidence type="ECO:0008006" key="3">
    <source>
        <dbReference type="Google" id="ProtNLM"/>
    </source>
</evidence>
<organism evidence="1 2">
    <name type="scientific">Exidia glandulosa HHB12029</name>
    <dbReference type="NCBI Taxonomy" id="1314781"/>
    <lineage>
        <taxon>Eukaryota</taxon>
        <taxon>Fungi</taxon>
        <taxon>Dikarya</taxon>
        <taxon>Basidiomycota</taxon>
        <taxon>Agaricomycotina</taxon>
        <taxon>Agaricomycetes</taxon>
        <taxon>Auriculariales</taxon>
        <taxon>Exidiaceae</taxon>
        <taxon>Exidia</taxon>
    </lineage>
</organism>
<sequence>MTSSSTMTTSSQTVDSPQIRVVKKWLAVGCELNTAAILPLCSKEHFVVEVHPKSLGYPDMTLLNIREMMERAKEVFKDGLNKKEIIRIFAANDERTVVAQLRSDSTVTSKGHPYENEYLYVIDMVEEEGEWKLGRVVEFMDSALLKSVHEA</sequence>
<keyword evidence="2" id="KW-1185">Reference proteome</keyword>
<dbReference type="AlphaFoldDB" id="A0A165JS43"/>
<accession>A0A165JS43</accession>